<reference evidence="4" key="1">
    <citation type="submission" date="2015-07" db="EMBL/GenBank/DDBJ databases">
        <title>Adaptation to a free-living lifestyle via gene acquisitions in the diplomonad Trepomonas sp. PC1.</title>
        <authorList>
            <person name="Xu F."/>
            <person name="Jerlstrom-Hultqvist J."/>
            <person name="Kolisko M."/>
            <person name="Simpson A.G.B."/>
            <person name="Roger A.J."/>
            <person name="Svard S.G."/>
            <person name="Andersson J.O."/>
        </authorList>
    </citation>
    <scope>NUCLEOTIDE SEQUENCE</scope>
    <source>
        <strain evidence="4">PC1</strain>
    </source>
</reference>
<dbReference type="InterPro" id="IPR051018">
    <property type="entry name" value="Bacteriophage_GH24"/>
</dbReference>
<dbReference type="GO" id="GO:0031640">
    <property type="term" value="P:killing of cells of another organism"/>
    <property type="evidence" value="ECO:0007669"/>
    <property type="project" value="UniProtKB-KW"/>
</dbReference>
<dbReference type="EMBL" id="GDID01001784">
    <property type="protein sequence ID" value="JAP94822.1"/>
    <property type="molecule type" value="Transcribed_RNA"/>
</dbReference>
<dbReference type="GO" id="GO:0009253">
    <property type="term" value="P:peptidoglycan catabolic process"/>
    <property type="evidence" value="ECO:0007669"/>
    <property type="project" value="InterPro"/>
</dbReference>
<evidence type="ECO:0000256" key="1">
    <source>
        <dbReference type="ARBA" id="ARBA00022529"/>
    </source>
</evidence>
<gene>
    <name evidence="4" type="ORF">TPC1_12384</name>
</gene>
<keyword evidence="1" id="KW-0929">Antimicrobial</keyword>
<dbReference type="Gene3D" id="1.10.530.40">
    <property type="match status" value="1"/>
</dbReference>
<dbReference type="InterPro" id="IPR023346">
    <property type="entry name" value="Lysozyme-like_dom_sf"/>
</dbReference>
<accession>A0A146KDH7</accession>
<sequence>ETISDEMFEIIKGFEGCKLEAYLCPAKVWTIGYGHTKDVEKGMQITQEKADQMLKEDLKKFEKEVKSAITSNITQNQFDALVSFTFNLGVGNFNNIKPMVNDDPNDKKIGERMKLYNKAGGKVVQGLIN</sequence>
<feature type="non-terminal residue" evidence="4">
    <location>
        <position position="129"/>
    </location>
</feature>
<dbReference type="Pfam" id="PF00959">
    <property type="entry name" value="Phage_lysozyme"/>
    <property type="match status" value="1"/>
</dbReference>
<dbReference type="GO" id="GO:0003796">
    <property type="term" value="F:lysozyme activity"/>
    <property type="evidence" value="ECO:0007669"/>
    <property type="project" value="InterPro"/>
</dbReference>
<dbReference type="SUPFAM" id="SSF53955">
    <property type="entry name" value="Lysozyme-like"/>
    <property type="match status" value="1"/>
</dbReference>
<protein>
    <submittedName>
        <fullName evidence="4">Lysozyme family protein</fullName>
    </submittedName>
</protein>
<dbReference type="CDD" id="cd00737">
    <property type="entry name" value="lyz_endolysin_autolysin"/>
    <property type="match status" value="1"/>
</dbReference>
<evidence type="ECO:0000313" key="4">
    <source>
        <dbReference type="EMBL" id="JAP94822.1"/>
    </source>
</evidence>
<feature type="non-terminal residue" evidence="4">
    <location>
        <position position="1"/>
    </location>
</feature>
<name>A0A146KDH7_9EUKA</name>
<dbReference type="InterPro" id="IPR002196">
    <property type="entry name" value="Glyco_hydro_24"/>
</dbReference>
<dbReference type="InterPro" id="IPR023347">
    <property type="entry name" value="Lysozyme_dom_sf"/>
</dbReference>
<keyword evidence="2" id="KW-0081">Bacteriolytic enzyme</keyword>
<dbReference type="AlphaFoldDB" id="A0A146KDH7"/>
<dbReference type="GO" id="GO:0042742">
    <property type="term" value="P:defense response to bacterium"/>
    <property type="evidence" value="ECO:0007669"/>
    <property type="project" value="UniProtKB-KW"/>
</dbReference>
<evidence type="ECO:0000256" key="2">
    <source>
        <dbReference type="ARBA" id="ARBA00022638"/>
    </source>
</evidence>
<keyword evidence="3" id="KW-1035">Host cytoplasm</keyword>
<dbReference type="PANTHER" id="PTHR38107">
    <property type="match status" value="1"/>
</dbReference>
<dbReference type="PANTHER" id="PTHR38107:SF3">
    <property type="entry name" value="LYSOZYME RRRD-RELATED"/>
    <property type="match status" value="1"/>
</dbReference>
<proteinExistence type="predicted"/>
<dbReference type="InterPro" id="IPR033907">
    <property type="entry name" value="Endolysin_autolysin"/>
</dbReference>
<evidence type="ECO:0000256" key="3">
    <source>
        <dbReference type="ARBA" id="ARBA00023200"/>
    </source>
</evidence>
<organism evidence="4">
    <name type="scientific">Trepomonas sp. PC1</name>
    <dbReference type="NCBI Taxonomy" id="1076344"/>
    <lineage>
        <taxon>Eukaryota</taxon>
        <taxon>Metamonada</taxon>
        <taxon>Diplomonadida</taxon>
        <taxon>Hexamitidae</taxon>
        <taxon>Hexamitinae</taxon>
        <taxon>Trepomonas</taxon>
    </lineage>
</organism>
<dbReference type="GO" id="GO:0016998">
    <property type="term" value="P:cell wall macromolecule catabolic process"/>
    <property type="evidence" value="ECO:0007669"/>
    <property type="project" value="InterPro"/>
</dbReference>